<protein>
    <submittedName>
        <fullName evidence="2">Uncharacterized protein</fullName>
    </submittedName>
</protein>
<sequence>MPVDRETTKSLKVLFERKEAKKNQAIRVVFAEQAQTCGRTIRRIIVSLLPGRTESDNAATGEPQGDREVPKT</sequence>
<reference evidence="3" key="1">
    <citation type="journal article" date="2015" name="Nat. Genet.">
        <title>The genome and transcriptome of the zoonotic hookworm Ancylostoma ceylanicum identify infection-specific gene families.</title>
        <authorList>
            <person name="Schwarz E.M."/>
            <person name="Hu Y."/>
            <person name="Antoshechkin I."/>
            <person name="Miller M.M."/>
            <person name="Sternberg P.W."/>
            <person name="Aroian R.V."/>
        </authorList>
    </citation>
    <scope>NUCLEOTIDE SEQUENCE</scope>
    <source>
        <strain evidence="3">HY135</strain>
    </source>
</reference>
<comment type="caution">
    <text evidence="2">The sequence shown here is derived from an EMBL/GenBank/DDBJ whole genome shotgun (WGS) entry which is preliminary data.</text>
</comment>
<evidence type="ECO:0000256" key="1">
    <source>
        <dbReference type="SAM" id="MobiDB-lite"/>
    </source>
</evidence>
<dbReference type="AlphaFoldDB" id="A0A016SV40"/>
<evidence type="ECO:0000313" key="2">
    <source>
        <dbReference type="EMBL" id="EYB94199.1"/>
    </source>
</evidence>
<evidence type="ECO:0000313" key="3">
    <source>
        <dbReference type="Proteomes" id="UP000024635"/>
    </source>
</evidence>
<feature type="region of interest" description="Disordered" evidence="1">
    <location>
        <begin position="50"/>
        <end position="72"/>
    </location>
</feature>
<dbReference type="Proteomes" id="UP000024635">
    <property type="component" value="Unassembled WGS sequence"/>
</dbReference>
<gene>
    <name evidence="2" type="primary">Acey_s0174.g452</name>
    <name evidence="2" type="ORF">Y032_0174g452</name>
</gene>
<keyword evidence="3" id="KW-1185">Reference proteome</keyword>
<organism evidence="2 3">
    <name type="scientific">Ancylostoma ceylanicum</name>
    <dbReference type="NCBI Taxonomy" id="53326"/>
    <lineage>
        <taxon>Eukaryota</taxon>
        <taxon>Metazoa</taxon>
        <taxon>Ecdysozoa</taxon>
        <taxon>Nematoda</taxon>
        <taxon>Chromadorea</taxon>
        <taxon>Rhabditida</taxon>
        <taxon>Rhabditina</taxon>
        <taxon>Rhabditomorpha</taxon>
        <taxon>Strongyloidea</taxon>
        <taxon>Ancylostomatidae</taxon>
        <taxon>Ancylostomatinae</taxon>
        <taxon>Ancylostoma</taxon>
    </lineage>
</organism>
<dbReference type="EMBL" id="JARK01001510">
    <property type="protein sequence ID" value="EYB94199.1"/>
    <property type="molecule type" value="Genomic_DNA"/>
</dbReference>
<name>A0A016SV40_9BILA</name>
<proteinExistence type="predicted"/>
<accession>A0A016SV40</accession>